<keyword evidence="2" id="KW-1185">Reference proteome</keyword>
<gene>
    <name evidence="1" type="ORF">THITH_05495</name>
</gene>
<dbReference type="OrthoDB" id="5572942at2"/>
<sequence length="174" mass="19497">MRKRIVPALRDPAAAEHGDWLDLERLAEVEITSEDPGHPIENALIPGAERGWRASEPGEQVIRLLFHEPQAIRRVWLHFEEPQLERTQQFVLRWSPDGGQNLIEVLRQQWNFSPRGATAETEDIVLGVPDATLLELTIIPDISGGDARASLAQLRVERNDGRASRAPAAPDARK</sequence>
<dbReference type="EMBL" id="CP007029">
    <property type="protein sequence ID" value="AHE97805.1"/>
    <property type="molecule type" value="Genomic_DNA"/>
</dbReference>
<accession>W0DLP8</accession>
<dbReference type="RefSeq" id="WP_006748740.1">
    <property type="nucleotide sequence ID" value="NZ_CP007029.1"/>
</dbReference>
<dbReference type="KEGG" id="tti:THITH_05495"/>
<dbReference type="HOGENOM" id="CLU_138473_0_0_6"/>
<proteinExistence type="predicted"/>
<dbReference type="InterPro" id="IPR008979">
    <property type="entry name" value="Galactose-bd-like_sf"/>
</dbReference>
<dbReference type="SUPFAM" id="SSF49785">
    <property type="entry name" value="Galactose-binding domain-like"/>
    <property type="match status" value="1"/>
</dbReference>
<evidence type="ECO:0000313" key="1">
    <source>
        <dbReference type="EMBL" id="AHE97805.1"/>
    </source>
</evidence>
<dbReference type="Proteomes" id="UP000005289">
    <property type="component" value="Chromosome"/>
</dbReference>
<protein>
    <submittedName>
        <fullName evidence="1">Carbohydrate-binding protein</fullName>
    </submittedName>
</protein>
<name>W0DLP8_9GAMM</name>
<dbReference type="STRING" id="713585.THITH_05495"/>
<organism evidence="1 2">
    <name type="scientific">Thioalkalivibrio paradoxus ARh 1</name>
    <dbReference type="NCBI Taxonomy" id="713585"/>
    <lineage>
        <taxon>Bacteria</taxon>
        <taxon>Pseudomonadati</taxon>
        <taxon>Pseudomonadota</taxon>
        <taxon>Gammaproteobacteria</taxon>
        <taxon>Chromatiales</taxon>
        <taxon>Ectothiorhodospiraceae</taxon>
        <taxon>Thioalkalivibrio</taxon>
    </lineage>
</organism>
<dbReference type="AlphaFoldDB" id="W0DLP8"/>
<evidence type="ECO:0000313" key="2">
    <source>
        <dbReference type="Proteomes" id="UP000005289"/>
    </source>
</evidence>
<reference evidence="1 2" key="1">
    <citation type="submission" date="2013-12" db="EMBL/GenBank/DDBJ databases">
        <authorList>
            <consortium name="DOE Joint Genome Institute"/>
            <person name="Muyzer G."/>
            <person name="Huntemann M."/>
            <person name="Han J."/>
            <person name="Chen A."/>
            <person name="Kyrpides N."/>
            <person name="Mavromatis K."/>
            <person name="Markowitz V."/>
            <person name="Palaniappan K."/>
            <person name="Ivanova N."/>
            <person name="Schaumberg A."/>
            <person name="Pati A."/>
            <person name="Liolios K."/>
            <person name="Nordberg H.P."/>
            <person name="Cantor M.N."/>
            <person name="Hua S.X."/>
            <person name="Woyke T."/>
        </authorList>
    </citation>
    <scope>NUCLEOTIDE SEQUENCE [LARGE SCALE GENOMIC DNA]</scope>
    <source>
        <strain evidence="1 2">ARh 1</strain>
    </source>
</reference>